<comment type="caution">
    <text evidence="4">The sequence shown here is derived from an EMBL/GenBank/DDBJ whole genome shotgun (WGS) entry which is preliminary data.</text>
</comment>
<gene>
    <name evidence="4" type="ORF">CPE01_09860</name>
</gene>
<proteinExistence type="predicted"/>
<feature type="chain" id="PRO_5039123292" description="DUF6318 domain-containing protein" evidence="2">
    <location>
        <begin position="19"/>
        <end position="210"/>
    </location>
</feature>
<feature type="signal peptide" evidence="2">
    <location>
        <begin position="1"/>
        <end position="18"/>
    </location>
</feature>
<evidence type="ECO:0000313" key="5">
    <source>
        <dbReference type="Proteomes" id="UP000321386"/>
    </source>
</evidence>
<reference evidence="4 5" key="1">
    <citation type="submission" date="2019-07" db="EMBL/GenBank/DDBJ databases">
        <title>Whole genome shotgun sequence of Cellulomonas persica NBRC 101101.</title>
        <authorList>
            <person name="Hosoyama A."/>
            <person name="Uohara A."/>
            <person name="Ohji S."/>
            <person name="Ichikawa N."/>
        </authorList>
    </citation>
    <scope>NUCLEOTIDE SEQUENCE [LARGE SCALE GENOMIC DNA]</scope>
    <source>
        <strain evidence="4 5">NBRC 101101</strain>
    </source>
</reference>
<accession>A0A510URI8</accession>
<sequence>MLRTRTLLTIAVAALALAACTSPSPDPSASATPSSTATSATQSAPTAPASTPTPTPATDAQRVSTPPARPEALDGPASEENAKAVGRYFLSLFPYAVATGDLAAIDALSGQGCKYCKHLRGIVTEIHDAGNHGTGGAYELGFTSGIRKDDGDFTVGIEYVETPSRTVAPDGSLVEDFPDTYSMKAVLRLHWSGSAWTVEAGKATEFGGKK</sequence>
<evidence type="ECO:0000256" key="2">
    <source>
        <dbReference type="SAM" id="SignalP"/>
    </source>
</evidence>
<feature type="compositionally biased region" description="Low complexity" evidence="1">
    <location>
        <begin position="21"/>
        <end position="61"/>
    </location>
</feature>
<feature type="region of interest" description="Disordered" evidence="1">
    <location>
        <begin position="21"/>
        <end position="79"/>
    </location>
</feature>
<dbReference type="Proteomes" id="UP000321386">
    <property type="component" value="Unassembled WGS sequence"/>
</dbReference>
<evidence type="ECO:0000313" key="4">
    <source>
        <dbReference type="EMBL" id="GEK17253.1"/>
    </source>
</evidence>
<dbReference type="EMBL" id="BJUA01000004">
    <property type="protein sequence ID" value="GEK17253.1"/>
    <property type="molecule type" value="Genomic_DNA"/>
</dbReference>
<feature type="domain" description="DUF6318" evidence="3">
    <location>
        <begin position="66"/>
        <end position="199"/>
    </location>
</feature>
<protein>
    <recommendedName>
        <fullName evidence="3">DUF6318 domain-containing protein</fullName>
    </recommendedName>
</protein>
<evidence type="ECO:0000259" key="3">
    <source>
        <dbReference type="Pfam" id="PF19843"/>
    </source>
</evidence>
<name>A0A510URI8_9CELL</name>
<evidence type="ECO:0000256" key="1">
    <source>
        <dbReference type="SAM" id="MobiDB-lite"/>
    </source>
</evidence>
<keyword evidence="5" id="KW-1185">Reference proteome</keyword>
<dbReference type="InterPro" id="IPR046281">
    <property type="entry name" value="DUF6318"/>
</dbReference>
<dbReference type="PROSITE" id="PS51257">
    <property type="entry name" value="PROKAR_LIPOPROTEIN"/>
    <property type="match status" value="1"/>
</dbReference>
<organism evidence="4 5">
    <name type="scientific">Cellulomonas persica</name>
    <dbReference type="NCBI Taxonomy" id="76861"/>
    <lineage>
        <taxon>Bacteria</taxon>
        <taxon>Bacillati</taxon>
        <taxon>Actinomycetota</taxon>
        <taxon>Actinomycetes</taxon>
        <taxon>Micrococcales</taxon>
        <taxon>Cellulomonadaceae</taxon>
        <taxon>Cellulomonas</taxon>
    </lineage>
</organism>
<dbReference type="AlphaFoldDB" id="A0A510URI8"/>
<keyword evidence="2" id="KW-0732">Signal</keyword>
<dbReference type="Pfam" id="PF19843">
    <property type="entry name" value="DUF6318"/>
    <property type="match status" value="1"/>
</dbReference>